<protein>
    <submittedName>
        <fullName evidence="3">DNA mismatch repair protein MutS, core</fullName>
    </submittedName>
</protein>
<accession>A0A699SDB9</accession>
<feature type="domain" description="MutS2 and Smr-associated SH3" evidence="2">
    <location>
        <begin position="133"/>
        <end position="173"/>
    </location>
</feature>
<evidence type="ECO:0000313" key="3">
    <source>
        <dbReference type="EMBL" id="GFC95138.1"/>
    </source>
</evidence>
<dbReference type="AlphaFoldDB" id="A0A699SDB9"/>
<sequence>DDYCRLLSYVLLPLYLQVIEDTEKLKQKLHEARRHIKLARELHRNLVVSERRIREHATSQRYRKIQEISDGVGVARSLLHKKVRQRRASPILASKADDSPLQPKMASFSSQSTPKDRDTTMVSESNVKKRQLGDMVHVSKFNKKAVVLKVDPSKEEILVQLGNIKLKLTLADVVI</sequence>
<organism evidence="3">
    <name type="scientific">Tanacetum cinerariifolium</name>
    <name type="common">Dalmatian daisy</name>
    <name type="synonym">Chrysanthemum cinerariifolium</name>
    <dbReference type="NCBI Taxonomy" id="118510"/>
    <lineage>
        <taxon>Eukaryota</taxon>
        <taxon>Viridiplantae</taxon>
        <taxon>Streptophyta</taxon>
        <taxon>Embryophyta</taxon>
        <taxon>Tracheophyta</taxon>
        <taxon>Spermatophyta</taxon>
        <taxon>Magnoliopsida</taxon>
        <taxon>eudicotyledons</taxon>
        <taxon>Gunneridae</taxon>
        <taxon>Pentapetalae</taxon>
        <taxon>asterids</taxon>
        <taxon>campanulids</taxon>
        <taxon>Asterales</taxon>
        <taxon>Asteraceae</taxon>
        <taxon>Asteroideae</taxon>
        <taxon>Anthemideae</taxon>
        <taxon>Anthemidinae</taxon>
        <taxon>Tanacetum</taxon>
    </lineage>
</organism>
<dbReference type="InterPro" id="IPR046893">
    <property type="entry name" value="MSSS"/>
</dbReference>
<comment type="caution">
    <text evidence="3">The sequence shown here is derived from an EMBL/GenBank/DDBJ whole genome shotgun (WGS) entry which is preliminary data.</text>
</comment>
<feature type="non-terminal residue" evidence="3">
    <location>
        <position position="1"/>
    </location>
</feature>
<feature type="region of interest" description="Disordered" evidence="1">
    <location>
        <begin position="89"/>
        <end position="126"/>
    </location>
</feature>
<dbReference type="GO" id="GO:0005524">
    <property type="term" value="F:ATP binding"/>
    <property type="evidence" value="ECO:0007669"/>
    <property type="project" value="InterPro"/>
</dbReference>
<dbReference type="GO" id="GO:0006298">
    <property type="term" value="P:mismatch repair"/>
    <property type="evidence" value="ECO:0007669"/>
    <property type="project" value="InterPro"/>
</dbReference>
<proteinExistence type="predicted"/>
<evidence type="ECO:0000256" key="1">
    <source>
        <dbReference type="SAM" id="MobiDB-lite"/>
    </source>
</evidence>
<name>A0A699SDB9_TANCI</name>
<dbReference type="Pfam" id="PF20297">
    <property type="entry name" value="MSSS"/>
    <property type="match status" value="1"/>
</dbReference>
<dbReference type="InterPro" id="IPR045076">
    <property type="entry name" value="MutS"/>
</dbReference>
<reference evidence="3" key="1">
    <citation type="journal article" date="2019" name="Sci. Rep.">
        <title>Draft genome of Tanacetum cinerariifolium, the natural source of mosquito coil.</title>
        <authorList>
            <person name="Yamashiro T."/>
            <person name="Shiraishi A."/>
            <person name="Satake H."/>
            <person name="Nakayama K."/>
        </authorList>
    </citation>
    <scope>NUCLEOTIDE SEQUENCE</scope>
</reference>
<dbReference type="EMBL" id="BKCJ011152756">
    <property type="protein sequence ID" value="GFC95138.1"/>
    <property type="molecule type" value="Genomic_DNA"/>
</dbReference>
<evidence type="ECO:0000259" key="2">
    <source>
        <dbReference type="Pfam" id="PF20297"/>
    </source>
</evidence>
<dbReference type="GO" id="GO:0030983">
    <property type="term" value="F:mismatched DNA binding"/>
    <property type="evidence" value="ECO:0007669"/>
    <property type="project" value="InterPro"/>
</dbReference>
<dbReference type="PANTHER" id="PTHR48466:SF2">
    <property type="entry name" value="OS10G0509000 PROTEIN"/>
    <property type="match status" value="1"/>
</dbReference>
<dbReference type="PANTHER" id="PTHR48466">
    <property type="entry name" value="OS10G0509000 PROTEIN-RELATED"/>
    <property type="match status" value="1"/>
</dbReference>
<gene>
    <name evidence="3" type="ORF">Tci_867108</name>
</gene>
<dbReference type="GO" id="GO:0140664">
    <property type="term" value="F:ATP-dependent DNA damage sensor activity"/>
    <property type="evidence" value="ECO:0007669"/>
    <property type="project" value="InterPro"/>
</dbReference>